<gene>
    <name evidence="6" type="ORF">PEGY_LOCUS1171</name>
</gene>
<evidence type="ECO:0000259" key="5">
    <source>
        <dbReference type="PROSITE" id="PS50102"/>
    </source>
</evidence>
<accession>A0A9W4K473</accession>
<feature type="region of interest" description="Disordered" evidence="4">
    <location>
        <begin position="728"/>
        <end position="820"/>
    </location>
</feature>
<feature type="region of interest" description="Disordered" evidence="4">
    <location>
        <begin position="180"/>
        <end position="208"/>
    </location>
</feature>
<dbReference type="Proteomes" id="UP001154252">
    <property type="component" value="Unassembled WGS sequence"/>
</dbReference>
<feature type="region of interest" description="Disordered" evidence="4">
    <location>
        <begin position="335"/>
        <end position="422"/>
    </location>
</feature>
<comment type="caution">
    <text evidence="6">The sequence shown here is derived from an EMBL/GenBank/DDBJ whole genome shotgun (WGS) entry which is preliminary data.</text>
</comment>
<feature type="compositionally biased region" description="Polar residues" evidence="4">
    <location>
        <begin position="649"/>
        <end position="666"/>
    </location>
</feature>
<dbReference type="InterPro" id="IPR000504">
    <property type="entry name" value="RRM_dom"/>
</dbReference>
<sequence length="974" mass="105491">MLKPFQIRNLRVSTQHQPEQLADSRPSAGVVQISATDYDDLASNHPRARLTYMDDDDDEETITVGSALELCQRLEEPLDINTQLGSVELSPDGISPMHIFDIRRSNSVTELWKRFEDNVPKQGSAGENNDTQATSKAIVLEEQHGDPVPRITTPPAISGDQPRPLMEAFEAELAEILNASESSESRVPQPNSPPTNEPSANTNSGRSPHPVEILAAQVLDQLINGANMVQSEWRSKMPELQRQLQNAQRQFEAAQRSLPENVEASLRTLLATVEAHLRTAFNNLPDGGRQMAEDAFQAGRPVAENAADGFRMMATELNEVGRTLFAAFENEFGRAGSTASTSTSTSEAPNPRASGPFFNTTASNESAPPATLYSQSSGATAANEKSTADPGRSNPSNAAQTGVPPIHSRPGQPTPAHSNHWAPPSWPAPSWNPFHTYNPPPPPCPPPPSASLPNFTFWPQGPPPPPPAFDRPLNAKQTSQVKPRESKSSLATKSLFIGNVGFKVTDKMIQDVFAAKGFLVKVDLPLDTASGRHAGFGYVHFPSDYPAFAAMEALQGAVIDGHSINLEPMHHPPIESVRPAHISPNASTTTQDTQTYRPLAETSGVNNAPSERNSAISASFWAPLGVEPQRNPSKPGNTDSRRKSVSFVDLTQNIDPDQARTESSALLDSPSEDPAFSARFPSLLPESSAQHNDPLSGQGVSSYSHTESRFPPVSQWEAQLLANRQERRGTEPITGVLHSQSPTDAKNRGGLSTHGLPLHPSPKESGRSQPASHLDAAGSPSSVVDASRSSDHSKATRDQSGHSSGAKETVRPVVNPNDPQYAAKLKRRVTEHETHKPNHQHTAETGRHHLLKHSASMRHLGDRSHGPAGTDTWARLSRRERNAASSRQQIPGSFPVEDTTRAELSHILDSNVPESDDAAIERCVSALVDMGYGVEQEGGRSRMAVYAAMANGVLMDAIDMIEEERLVYERRPSQ</sequence>
<name>A0A9W4K473_9EURO</name>
<reference evidence="6" key="1">
    <citation type="submission" date="2021-07" db="EMBL/GenBank/DDBJ databases">
        <authorList>
            <person name="Branca A.L. A."/>
        </authorList>
    </citation>
    <scope>NUCLEOTIDE SEQUENCE</scope>
</reference>
<dbReference type="InterPro" id="IPR052462">
    <property type="entry name" value="SLIRP/GR-RBP-like"/>
</dbReference>
<keyword evidence="7" id="KW-1185">Reference proteome</keyword>
<feature type="region of interest" description="Disordered" evidence="4">
    <location>
        <begin position="566"/>
        <end position="711"/>
    </location>
</feature>
<dbReference type="InterPro" id="IPR012677">
    <property type="entry name" value="Nucleotide-bd_a/b_plait_sf"/>
</dbReference>
<dbReference type="AlphaFoldDB" id="A0A9W4K473"/>
<feature type="coiled-coil region" evidence="3">
    <location>
        <begin position="230"/>
        <end position="257"/>
    </location>
</feature>
<keyword evidence="1 2" id="KW-0694">RNA-binding</keyword>
<feature type="domain" description="RRM" evidence="5">
    <location>
        <begin position="493"/>
        <end position="571"/>
    </location>
</feature>
<feature type="compositionally biased region" description="Polar residues" evidence="4">
    <location>
        <begin position="197"/>
        <end position="206"/>
    </location>
</feature>
<dbReference type="OrthoDB" id="193499at2759"/>
<feature type="region of interest" description="Disordered" evidence="4">
    <location>
        <begin position="452"/>
        <end position="487"/>
    </location>
</feature>
<protein>
    <recommendedName>
        <fullName evidence="5">RRM domain-containing protein</fullName>
    </recommendedName>
</protein>
<feature type="compositionally biased region" description="Basic and acidic residues" evidence="4">
    <location>
        <begin position="788"/>
        <end position="800"/>
    </location>
</feature>
<feature type="compositionally biased region" description="Polar residues" evidence="4">
    <location>
        <begin position="180"/>
        <end position="189"/>
    </location>
</feature>
<feature type="compositionally biased region" description="Polar residues" evidence="4">
    <location>
        <begin position="584"/>
        <end position="596"/>
    </location>
</feature>
<evidence type="ECO:0000256" key="1">
    <source>
        <dbReference type="ARBA" id="ARBA00022884"/>
    </source>
</evidence>
<dbReference type="GO" id="GO:0003723">
    <property type="term" value="F:RNA binding"/>
    <property type="evidence" value="ECO:0007669"/>
    <property type="project" value="UniProtKB-UniRule"/>
</dbReference>
<evidence type="ECO:0000256" key="4">
    <source>
        <dbReference type="SAM" id="MobiDB-lite"/>
    </source>
</evidence>
<dbReference type="PANTHER" id="PTHR48027">
    <property type="entry name" value="HETEROGENEOUS NUCLEAR RIBONUCLEOPROTEIN 87F-RELATED"/>
    <property type="match status" value="1"/>
</dbReference>
<evidence type="ECO:0000256" key="2">
    <source>
        <dbReference type="PROSITE-ProRule" id="PRU00176"/>
    </source>
</evidence>
<dbReference type="InterPro" id="IPR035979">
    <property type="entry name" value="RBD_domain_sf"/>
</dbReference>
<evidence type="ECO:0000256" key="3">
    <source>
        <dbReference type="SAM" id="Coils"/>
    </source>
</evidence>
<organism evidence="6 7">
    <name type="scientific">Penicillium egyptiacum</name>
    <dbReference type="NCBI Taxonomy" id="1303716"/>
    <lineage>
        <taxon>Eukaryota</taxon>
        <taxon>Fungi</taxon>
        <taxon>Dikarya</taxon>
        <taxon>Ascomycota</taxon>
        <taxon>Pezizomycotina</taxon>
        <taxon>Eurotiomycetes</taxon>
        <taxon>Eurotiomycetidae</taxon>
        <taxon>Eurotiales</taxon>
        <taxon>Aspergillaceae</taxon>
        <taxon>Penicillium</taxon>
    </lineage>
</organism>
<evidence type="ECO:0000313" key="6">
    <source>
        <dbReference type="EMBL" id="CAG8887782.1"/>
    </source>
</evidence>
<dbReference type="SMART" id="SM00360">
    <property type="entry name" value="RRM"/>
    <property type="match status" value="1"/>
</dbReference>
<dbReference type="EMBL" id="CAJVRC010000839">
    <property type="protein sequence ID" value="CAG8887782.1"/>
    <property type="molecule type" value="Genomic_DNA"/>
</dbReference>
<evidence type="ECO:0000313" key="7">
    <source>
        <dbReference type="Proteomes" id="UP001154252"/>
    </source>
</evidence>
<feature type="compositionally biased region" description="Polar residues" evidence="4">
    <location>
        <begin position="357"/>
        <end position="385"/>
    </location>
</feature>
<feature type="region of interest" description="Disordered" evidence="4">
    <location>
        <begin position="141"/>
        <end position="163"/>
    </location>
</feature>
<dbReference type="PROSITE" id="PS50102">
    <property type="entry name" value="RRM"/>
    <property type="match status" value="1"/>
</dbReference>
<dbReference type="Gene3D" id="3.30.70.330">
    <property type="match status" value="1"/>
</dbReference>
<dbReference type="Pfam" id="PF00076">
    <property type="entry name" value="RRM_1"/>
    <property type="match status" value="1"/>
</dbReference>
<feature type="compositionally biased region" description="Low complexity" evidence="4">
    <location>
        <begin position="337"/>
        <end position="346"/>
    </location>
</feature>
<feature type="compositionally biased region" description="Polar residues" evidence="4">
    <location>
        <begin position="603"/>
        <end position="617"/>
    </location>
</feature>
<keyword evidence="3" id="KW-0175">Coiled coil</keyword>
<proteinExistence type="predicted"/>
<feature type="compositionally biased region" description="Pro residues" evidence="4">
    <location>
        <begin position="460"/>
        <end position="469"/>
    </location>
</feature>
<dbReference type="SUPFAM" id="SSF54928">
    <property type="entry name" value="RNA-binding domain, RBD"/>
    <property type="match status" value="1"/>
</dbReference>
<feature type="compositionally biased region" description="Polar residues" evidence="4">
    <location>
        <begin position="685"/>
        <end position="705"/>
    </location>
</feature>
<dbReference type="CDD" id="cd00590">
    <property type="entry name" value="RRM_SF"/>
    <property type="match status" value="1"/>
</dbReference>